<name>A0AAW7ISD1_9BACI</name>
<dbReference type="AlphaFoldDB" id="A0AAW7ISD1"/>
<accession>A0AAW7ISD1</accession>
<evidence type="ECO:0000313" key="2">
    <source>
        <dbReference type="Proteomes" id="UP001234602"/>
    </source>
</evidence>
<proteinExistence type="predicted"/>
<protein>
    <submittedName>
        <fullName evidence="1">Uncharacterized protein</fullName>
    </submittedName>
</protein>
<dbReference type="EMBL" id="JAUCEY010000008">
    <property type="protein sequence ID" value="MDM5454281.1"/>
    <property type="molecule type" value="Genomic_DNA"/>
</dbReference>
<organism evidence="1 2">
    <name type="scientific">Peribacillus simplex</name>
    <dbReference type="NCBI Taxonomy" id="1478"/>
    <lineage>
        <taxon>Bacteria</taxon>
        <taxon>Bacillati</taxon>
        <taxon>Bacillota</taxon>
        <taxon>Bacilli</taxon>
        <taxon>Bacillales</taxon>
        <taxon>Bacillaceae</taxon>
        <taxon>Peribacillus</taxon>
    </lineage>
</organism>
<gene>
    <name evidence="1" type="ORF">QUF89_19335</name>
</gene>
<reference evidence="1" key="1">
    <citation type="submission" date="2023-06" db="EMBL/GenBank/DDBJ databases">
        <title>Comparative genomics of Bacillaceae isolates and their secondary metabolite potential.</title>
        <authorList>
            <person name="Song L."/>
            <person name="Nielsen L.J."/>
            <person name="Mohite O."/>
            <person name="Xu X."/>
            <person name="Weber T."/>
            <person name="Kovacs A.T."/>
        </authorList>
    </citation>
    <scope>NUCLEOTIDE SEQUENCE</scope>
    <source>
        <strain evidence="1">D8_B_37</strain>
    </source>
</reference>
<sequence>MQSMQNLLLELKSNLPKNVLFLEIIHEVNTNNIFVKVKNGGSKDFVKKDEVRRKTDGFSAFVCALWQADQILVDDVDFLVGDIEY</sequence>
<evidence type="ECO:0000313" key="1">
    <source>
        <dbReference type="EMBL" id="MDM5454281.1"/>
    </source>
</evidence>
<comment type="caution">
    <text evidence="1">The sequence shown here is derived from an EMBL/GenBank/DDBJ whole genome shotgun (WGS) entry which is preliminary data.</text>
</comment>
<dbReference type="Proteomes" id="UP001234602">
    <property type="component" value="Unassembled WGS sequence"/>
</dbReference>